<organism evidence="3 4">
    <name type="scientific">Dissostichus eleginoides</name>
    <name type="common">Patagonian toothfish</name>
    <name type="synonym">Dissostichus amissus</name>
    <dbReference type="NCBI Taxonomy" id="100907"/>
    <lineage>
        <taxon>Eukaryota</taxon>
        <taxon>Metazoa</taxon>
        <taxon>Chordata</taxon>
        <taxon>Craniata</taxon>
        <taxon>Vertebrata</taxon>
        <taxon>Euteleostomi</taxon>
        <taxon>Actinopterygii</taxon>
        <taxon>Neopterygii</taxon>
        <taxon>Teleostei</taxon>
        <taxon>Neoteleostei</taxon>
        <taxon>Acanthomorphata</taxon>
        <taxon>Eupercaria</taxon>
        <taxon>Perciformes</taxon>
        <taxon>Notothenioidei</taxon>
        <taxon>Nototheniidae</taxon>
        <taxon>Dissostichus</taxon>
    </lineage>
</organism>
<dbReference type="GO" id="GO:0031591">
    <property type="term" value="P:wybutosine biosynthetic process"/>
    <property type="evidence" value="ECO:0007669"/>
    <property type="project" value="TreeGrafter"/>
</dbReference>
<sequence>MVVSWNSSNCPLTNRSTRLDLPTAMSPSSTSLNWQILVCGSVPLVRPPLPLELIPAGGLLPGGGGFWDVRHLHRLPEWSQDAEALLTTQIAKHPEVQGTNDSSVLSKAARRAPLINRYSLSSHVIGARLLVAGRGLAAFRRCSRSPDDKPELPLQRGVQTGDDQKLLLIGGGGGNCFSFGTHLNLQPVTLDLRAARMKQLQVFL</sequence>
<dbReference type="EMBL" id="JASDAP010000005">
    <property type="protein sequence ID" value="KAK1902710.1"/>
    <property type="molecule type" value="Genomic_DNA"/>
</dbReference>
<dbReference type="GO" id="GO:0008175">
    <property type="term" value="F:tRNA methyltransferase activity"/>
    <property type="evidence" value="ECO:0007669"/>
    <property type="project" value="TreeGrafter"/>
</dbReference>
<dbReference type="PANTHER" id="PTHR46529">
    <property type="entry name" value="TRNA WYBUTOSINE-SYNTHESIZING PROTEIN 4"/>
    <property type="match status" value="1"/>
</dbReference>
<comment type="similarity">
    <text evidence="1">Belongs to the methyltransferase superfamily. LCMT family.</text>
</comment>
<evidence type="ECO:0000313" key="4">
    <source>
        <dbReference type="Proteomes" id="UP001228049"/>
    </source>
</evidence>
<reference evidence="3" key="1">
    <citation type="submission" date="2023-04" db="EMBL/GenBank/DDBJ databases">
        <title>Chromosome-level genome of Chaenocephalus aceratus.</title>
        <authorList>
            <person name="Park H."/>
        </authorList>
    </citation>
    <scope>NUCLEOTIDE SEQUENCE</scope>
    <source>
        <strain evidence="3">DE</strain>
        <tissue evidence="3">Muscle</tissue>
    </source>
</reference>
<dbReference type="AlphaFoldDB" id="A0AAD9CHV4"/>
<name>A0AAD9CHV4_DISEL</name>
<keyword evidence="2" id="KW-0949">S-adenosyl-L-methionine</keyword>
<gene>
    <name evidence="3" type="ORF">KUDE01_005670</name>
</gene>
<protein>
    <submittedName>
        <fullName evidence="3">tRNA wybutosine-synthesizing protein 4</fullName>
    </submittedName>
</protein>
<dbReference type="PANTHER" id="PTHR46529:SF1">
    <property type="entry name" value="TRNA WYBUTOSINE-SYNTHESIZING PROTEIN 4"/>
    <property type="match status" value="1"/>
</dbReference>
<evidence type="ECO:0000256" key="1">
    <source>
        <dbReference type="ARBA" id="ARBA00010703"/>
    </source>
</evidence>
<proteinExistence type="inferred from homology"/>
<evidence type="ECO:0000313" key="3">
    <source>
        <dbReference type="EMBL" id="KAK1902710.1"/>
    </source>
</evidence>
<accession>A0AAD9CHV4</accession>
<comment type="caution">
    <text evidence="3">The sequence shown here is derived from an EMBL/GenBank/DDBJ whole genome shotgun (WGS) entry which is preliminary data.</text>
</comment>
<dbReference type="GO" id="GO:0030488">
    <property type="term" value="P:tRNA methylation"/>
    <property type="evidence" value="ECO:0007669"/>
    <property type="project" value="TreeGrafter"/>
</dbReference>
<keyword evidence="4" id="KW-1185">Reference proteome</keyword>
<evidence type="ECO:0000256" key="2">
    <source>
        <dbReference type="ARBA" id="ARBA00022691"/>
    </source>
</evidence>
<dbReference type="Proteomes" id="UP001228049">
    <property type="component" value="Unassembled WGS sequence"/>
</dbReference>
<dbReference type="Gene3D" id="2.120.10.80">
    <property type="entry name" value="Kelch-type beta propeller"/>
    <property type="match status" value="1"/>
</dbReference>
<dbReference type="InterPro" id="IPR015915">
    <property type="entry name" value="Kelch-typ_b-propeller"/>
</dbReference>